<dbReference type="GO" id="GO:0031053">
    <property type="term" value="P:primary miRNA processing"/>
    <property type="evidence" value="ECO:0007669"/>
    <property type="project" value="InterPro"/>
</dbReference>
<dbReference type="GO" id="GO:0042802">
    <property type="term" value="F:identical protein binding"/>
    <property type="evidence" value="ECO:0007669"/>
    <property type="project" value="InterPro"/>
</dbReference>
<dbReference type="EMBL" id="GDQN01004868">
    <property type="protein sequence ID" value="JAT86186.1"/>
    <property type="molecule type" value="Transcribed_RNA"/>
</dbReference>
<proteinExistence type="predicted"/>
<feature type="compositionally biased region" description="Basic and acidic residues" evidence="1">
    <location>
        <begin position="241"/>
        <end position="251"/>
    </location>
</feature>
<dbReference type="PANTHER" id="PTHR13482">
    <property type="entry name" value="MICRORNA PROCESSOR COMPLEX SUBUNIT DGCR8"/>
    <property type="match status" value="1"/>
</dbReference>
<evidence type="ECO:0000313" key="2">
    <source>
        <dbReference type="EMBL" id="JAT86186.1"/>
    </source>
</evidence>
<feature type="compositionally biased region" description="Polar residues" evidence="1">
    <location>
        <begin position="67"/>
        <end position="82"/>
    </location>
</feature>
<dbReference type="OrthoDB" id="112668at2759"/>
<feature type="compositionally biased region" description="Basic and acidic residues" evidence="1">
    <location>
        <begin position="87"/>
        <end position="97"/>
    </location>
</feature>
<dbReference type="GO" id="GO:0020037">
    <property type="term" value="F:heme binding"/>
    <property type="evidence" value="ECO:0007669"/>
    <property type="project" value="InterPro"/>
</dbReference>
<dbReference type="AlphaFoldDB" id="A0A1E1WH04"/>
<dbReference type="GO" id="GO:0070878">
    <property type="term" value="F:primary miRNA binding"/>
    <property type="evidence" value="ECO:0007669"/>
    <property type="project" value="TreeGrafter"/>
</dbReference>
<reference evidence="2" key="1">
    <citation type="submission" date="2015-09" db="EMBL/GenBank/DDBJ databases">
        <title>De novo assembly of Pectinophora gossypiella (Pink Bollworm) gut transcriptome.</title>
        <authorList>
            <person name="Tassone E.E."/>
        </authorList>
    </citation>
    <scope>NUCLEOTIDE SEQUENCE</scope>
</reference>
<dbReference type="PANTHER" id="PTHR13482:SF3">
    <property type="entry name" value="MICROPROCESSOR COMPLEX SUBUNIT DGCR8"/>
    <property type="match status" value="1"/>
</dbReference>
<evidence type="ECO:0000256" key="1">
    <source>
        <dbReference type="SAM" id="MobiDB-lite"/>
    </source>
</evidence>
<feature type="compositionally biased region" description="Polar residues" evidence="1">
    <location>
        <begin position="207"/>
        <end position="217"/>
    </location>
</feature>
<dbReference type="InterPro" id="IPR040375">
    <property type="entry name" value="DGCR8"/>
</dbReference>
<feature type="compositionally biased region" description="Basic and acidic residues" evidence="1">
    <location>
        <begin position="218"/>
        <end position="228"/>
    </location>
</feature>
<name>A0A1E1WH04_PECGO</name>
<feature type="compositionally biased region" description="Basic and acidic residues" evidence="1">
    <location>
        <begin position="170"/>
        <end position="203"/>
    </location>
</feature>
<feature type="non-terminal residue" evidence="2">
    <location>
        <position position="1"/>
    </location>
</feature>
<protein>
    <submittedName>
        <fullName evidence="2">Uncharacterized protein</fullName>
    </submittedName>
</protein>
<feature type="non-terminal residue" evidence="2">
    <location>
        <position position="267"/>
    </location>
</feature>
<gene>
    <name evidence="2" type="ORF">g.768</name>
</gene>
<feature type="compositionally biased region" description="Basic and acidic residues" evidence="1">
    <location>
        <begin position="133"/>
        <end position="162"/>
    </location>
</feature>
<sequence>RHYSGMPVYMHRTSRVCTLSKPYFLGKGNTRRHDIPISAIPCLAYRRALEEEKKQKEIDQQIEEQIRSGTWQQNDKSKNIANNKGDVGSKTDDEVQKSSEITLKCPFKHGKRVDQVINIEAMKENAIISSTQESREESTSVHLHTVEDQSSVSEKEVDKSNAEDIIETYNNHHTEPDNIDKTVDDQHKTKEVVPSENNDKAEVIEANNETNNVLSKINENKTNDDAKTNDSQTNEVETNEGQDKTNEEAGKEIPLNRQPVVLPGGIV</sequence>
<feature type="region of interest" description="Disordered" evidence="1">
    <location>
        <begin position="128"/>
        <end position="267"/>
    </location>
</feature>
<feature type="region of interest" description="Disordered" evidence="1">
    <location>
        <begin position="67"/>
        <end position="98"/>
    </location>
</feature>
<accession>A0A1E1WH04</accession>
<dbReference type="Gene3D" id="2.20.70.10">
    <property type="match status" value="1"/>
</dbReference>
<organism evidence="2">
    <name type="scientific">Pectinophora gossypiella</name>
    <name type="common">Cotton pink bollworm</name>
    <name type="synonym">Depressaria gossypiella</name>
    <dbReference type="NCBI Taxonomy" id="13191"/>
    <lineage>
        <taxon>Eukaryota</taxon>
        <taxon>Metazoa</taxon>
        <taxon>Ecdysozoa</taxon>
        <taxon>Arthropoda</taxon>
        <taxon>Hexapoda</taxon>
        <taxon>Insecta</taxon>
        <taxon>Pterygota</taxon>
        <taxon>Neoptera</taxon>
        <taxon>Endopterygota</taxon>
        <taxon>Lepidoptera</taxon>
        <taxon>Glossata</taxon>
        <taxon>Ditrysia</taxon>
        <taxon>Gelechioidea</taxon>
        <taxon>Gelechiidae</taxon>
        <taxon>Apatetrinae</taxon>
        <taxon>Pectinophora</taxon>
    </lineage>
</organism>
<dbReference type="GO" id="GO:0003725">
    <property type="term" value="F:double-stranded RNA binding"/>
    <property type="evidence" value="ECO:0007669"/>
    <property type="project" value="TreeGrafter"/>
</dbReference>
<dbReference type="GO" id="GO:0070877">
    <property type="term" value="C:microprocessor complex"/>
    <property type="evidence" value="ECO:0007669"/>
    <property type="project" value="InterPro"/>
</dbReference>